<feature type="region of interest" description="Disordered" evidence="2">
    <location>
        <begin position="120"/>
        <end position="152"/>
    </location>
</feature>
<dbReference type="InterPro" id="IPR005062">
    <property type="entry name" value="SAC3/GANP/THP3_conserved"/>
</dbReference>
<dbReference type="Pfam" id="PF03399">
    <property type="entry name" value="SAC3_GANP"/>
    <property type="match status" value="1"/>
</dbReference>
<dbReference type="GO" id="GO:0051298">
    <property type="term" value="P:centrosome duplication"/>
    <property type="evidence" value="ECO:0007669"/>
    <property type="project" value="TreeGrafter"/>
</dbReference>
<dbReference type="InterPro" id="IPR045107">
    <property type="entry name" value="SAC3/GANP/THP3"/>
</dbReference>
<dbReference type="Gene3D" id="1.25.40.20">
    <property type="entry name" value="Ankyrin repeat-containing domain"/>
    <property type="match status" value="1"/>
</dbReference>
<dbReference type="Proteomes" id="UP000013827">
    <property type="component" value="Unassembled WGS sequence"/>
</dbReference>
<dbReference type="GO" id="GO:0005813">
    <property type="term" value="C:centrosome"/>
    <property type="evidence" value="ECO:0007669"/>
    <property type="project" value="TreeGrafter"/>
</dbReference>
<dbReference type="Gene3D" id="1.25.40.990">
    <property type="match status" value="1"/>
</dbReference>
<dbReference type="GO" id="GO:0005819">
    <property type="term" value="C:spindle"/>
    <property type="evidence" value="ECO:0007669"/>
    <property type="project" value="TreeGrafter"/>
</dbReference>
<feature type="repeat" description="ANK" evidence="1">
    <location>
        <begin position="228"/>
        <end position="260"/>
    </location>
</feature>
<dbReference type="PANTHER" id="PTHR12436">
    <property type="entry name" value="80 KDA MCM3-ASSOCIATED PROTEIN"/>
    <property type="match status" value="1"/>
</dbReference>
<dbReference type="PROSITE" id="PS50297">
    <property type="entry name" value="ANK_REP_REGION"/>
    <property type="match status" value="1"/>
</dbReference>
<keyword evidence="5" id="KW-1185">Reference proteome</keyword>
<sequence length="555" mass="55859">MATVGTLLGMCSRAEAAERQAFRELSVLEQLAGTERDARPAADPRLVVKRYQRPAAGAPPPSASELRPKSVLNATTRHLLGLWTSRTDVPAAARCAFISDRLRAVAQDLTVQRSGAADADASLDGAEANAAPPAKPRVAVGRGEHEPSATSVTAAPAAVALATPAALAPPPPAPLGADHPRAAAGAVDEATLARAFAIANGSREQPDALRPLLAGGAASAAMRGGMYDSWTLLHAAAQKGHAAHVALLLSHGAPTDAANKKGDTPLSKAVIRLLLRAGAEPCAANLRGVTSLDLAAGCERVLALLRAAPSLAASRGEGAFGTAAGEGEFGAGPAGDEVVAARVAGPEAAAGGAGADAATAASEVEAAAEAEGEDESEVEAEVSTALAAAPLLAARPAVVQALRIVAAFGRGDAPSLRRALAAAPPLAAACCLALLPAARSALLRQLHAASNGREALPLEWAARLLWLPSAEAAAAAAAAHGVAAEQGGLRLKQPGFTMRPETTLPPLPPPELARWYERGEGVGAALLRASSGFALPVARERAMPQSSRARASTRV</sequence>
<dbReference type="GO" id="GO:0051225">
    <property type="term" value="P:spindle assembly"/>
    <property type="evidence" value="ECO:0007669"/>
    <property type="project" value="TreeGrafter"/>
</dbReference>
<dbReference type="PaxDb" id="2903-EOD24667"/>
<name>A0A0D3JMD2_EMIH1</name>
<dbReference type="Pfam" id="PF12796">
    <property type="entry name" value="Ank_2"/>
    <property type="match status" value="1"/>
</dbReference>
<evidence type="ECO:0000256" key="1">
    <source>
        <dbReference type="PROSITE-ProRule" id="PRU00023"/>
    </source>
</evidence>
<dbReference type="HOGENOM" id="CLU_491300_0_0_1"/>
<dbReference type="eggNOG" id="KOG1860">
    <property type="taxonomic scope" value="Eukaryota"/>
</dbReference>
<evidence type="ECO:0000313" key="4">
    <source>
        <dbReference type="EnsemblProtists" id="EOD24667"/>
    </source>
</evidence>
<evidence type="ECO:0000313" key="5">
    <source>
        <dbReference type="Proteomes" id="UP000013827"/>
    </source>
</evidence>
<dbReference type="InterPro" id="IPR002110">
    <property type="entry name" value="Ankyrin_rpt"/>
</dbReference>
<organism evidence="4 5">
    <name type="scientific">Emiliania huxleyi (strain CCMP1516)</name>
    <dbReference type="NCBI Taxonomy" id="280463"/>
    <lineage>
        <taxon>Eukaryota</taxon>
        <taxon>Haptista</taxon>
        <taxon>Haptophyta</taxon>
        <taxon>Prymnesiophyceae</taxon>
        <taxon>Isochrysidales</taxon>
        <taxon>Noelaerhabdaceae</taxon>
        <taxon>Emiliania</taxon>
    </lineage>
</organism>
<evidence type="ECO:0000256" key="2">
    <source>
        <dbReference type="SAM" id="MobiDB-lite"/>
    </source>
</evidence>
<dbReference type="AlphaFoldDB" id="A0A0D3JMD2"/>
<proteinExistence type="predicted"/>
<dbReference type="PANTHER" id="PTHR12436:SF38">
    <property type="entry name" value="SAC3 DOMAIN-CONTAINING PROTEIN 1"/>
    <property type="match status" value="1"/>
</dbReference>
<dbReference type="PROSITE" id="PS50088">
    <property type="entry name" value="ANK_REPEAT"/>
    <property type="match status" value="1"/>
</dbReference>
<evidence type="ECO:0000259" key="3">
    <source>
        <dbReference type="Pfam" id="PF03399"/>
    </source>
</evidence>
<reference evidence="4" key="2">
    <citation type="submission" date="2024-10" db="UniProtKB">
        <authorList>
            <consortium name="EnsemblProtists"/>
        </authorList>
    </citation>
    <scope>IDENTIFICATION</scope>
</reference>
<dbReference type="GO" id="GO:0005634">
    <property type="term" value="C:nucleus"/>
    <property type="evidence" value="ECO:0007669"/>
    <property type="project" value="TreeGrafter"/>
</dbReference>
<dbReference type="GeneID" id="17270214"/>
<feature type="domain" description="SAC3/GANP/THP3 conserved" evidence="3">
    <location>
        <begin position="10"/>
        <end position="118"/>
    </location>
</feature>
<dbReference type="EnsemblProtists" id="EOD24667">
    <property type="protein sequence ID" value="EOD24667"/>
    <property type="gene ID" value="EMIHUDRAFT_101066"/>
</dbReference>
<dbReference type="STRING" id="2903.R1CPU7"/>
<reference evidence="5" key="1">
    <citation type="journal article" date="2013" name="Nature">
        <title>Pan genome of the phytoplankton Emiliania underpins its global distribution.</title>
        <authorList>
            <person name="Read B.A."/>
            <person name="Kegel J."/>
            <person name="Klute M.J."/>
            <person name="Kuo A."/>
            <person name="Lefebvre S.C."/>
            <person name="Maumus F."/>
            <person name="Mayer C."/>
            <person name="Miller J."/>
            <person name="Monier A."/>
            <person name="Salamov A."/>
            <person name="Young J."/>
            <person name="Aguilar M."/>
            <person name="Claverie J.M."/>
            <person name="Frickenhaus S."/>
            <person name="Gonzalez K."/>
            <person name="Herman E.K."/>
            <person name="Lin Y.C."/>
            <person name="Napier J."/>
            <person name="Ogata H."/>
            <person name="Sarno A.F."/>
            <person name="Shmutz J."/>
            <person name="Schroeder D."/>
            <person name="de Vargas C."/>
            <person name="Verret F."/>
            <person name="von Dassow P."/>
            <person name="Valentin K."/>
            <person name="Van de Peer Y."/>
            <person name="Wheeler G."/>
            <person name="Dacks J.B."/>
            <person name="Delwiche C.F."/>
            <person name="Dyhrman S.T."/>
            <person name="Glockner G."/>
            <person name="John U."/>
            <person name="Richards T."/>
            <person name="Worden A.Z."/>
            <person name="Zhang X."/>
            <person name="Grigoriev I.V."/>
            <person name="Allen A.E."/>
            <person name="Bidle K."/>
            <person name="Borodovsky M."/>
            <person name="Bowler C."/>
            <person name="Brownlee C."/>
            <person name="Cock J.M."/>
            <person name="Elias M."/>
            <person name="Gladyshev V.N."/>
            <person name="Groth M."/>
            <person name="Guda C."/>
            <person name="Hadaegh A."/>
            <person name="Iglesias-Rodriguez M.D."/>
            <person name="Jenkins J."/>
            <person name="Jones B.M."/>
            <person name="Lawson T."/>
            <person name="Leese F."/>
            <person name="Lindquist E."/>
            <person name="Lobanov A."/>
            <person name="Lomsadze A."/>
            <person name="Malik S.B."/>
            <person name="Marsh M.E."/>
            <person name="Mackinder L."/>
            <person name="Mock T."/>
            <person name="Mueller-Roeber B."/>
            <person name="Pagarete A."/>
            <person name="Parker M."/>
            <person name="Probert I."/>
            <person name="Quesneville H."/>
            <person name="Raines C."/>
            <person name="Rensing S.A."/>
            <person name="Riano-Pachon D.M."/>
            <person name="Richier S."/>
            <person name="Rokitta S."/>
            <person name="Shiraiwa Y."/>
            <person name="Soanes D.M."/>
            <person name="van der Giezen M."/>
            <person name="Wahlund T.M."/>
            <person name="Williams B."/>
            <person name="Wilson W."/>
            <person name="Wolfe G."/>
            <person name="Wurch L.L."/>
        </authorList>
    </citation>
    <scope>NUCLEOTIDE SEQUENCE</scope>
</reference>
<dbReference type="InterPro" id="IPR036770">
    <property type="entry name" value="Ankyrin_rpt-contain_sf"/>
</dbReference>
<dbReference type="KEGG" id="ehx:EMIHUDRAFT_101066"/>
<keyword evidence="1" id="KW-0040">ANK repeat</keyword>
<protein>
    <recommendedName>
        <fullName evidence="3">SAC3/GANP/THP3 conserved domain-containing protein</fullName>
    </recommendedName>
</protein>
<dbReference type="RefSeq" id="XP_005777096.1">
    <property type="nucleotide sequence ID" value="XM_005777039.1"/>
</dbReference>
<dbReference type="SUPFAM" id="SSF48403">
    <property type="entry name" value="Ankyrin repeat"/>
    <property type="match status" value="1"/>
</dbReference>
<accession>A0A0D3JMD2</accession>